<protein>
    <submittedName>
        <fullName evidence="2">Uncharacterized protein</fullName>
    </submittedName>
</protein>
<dbReference type="AlphaFoldDB" id="A0AAW1PYZ7"/>
<name>A0AAW1PYZ7_9CHLO</name>
<dbReference type="EMBL" id="JALJOR010000008">
    <property type="protein sequence ID" value="KAK9813074.1"/>
    <property type="molecule type" value="Genomic_DNA"/>
</dbReference>
<feature type="region of interest" description="Disordered" evidence="1">
    <location>
        <begin position="206"/>
        <end position="234"/>
    </location>
</feature>
<sequence>MNQDYLHIDFGAMAKNYEKQSYKDLLKPIHQEASSYMYTNKRGPAYDARNFLGRKTIRPGTYDTVANKSNSGSGGGRGHGTARFSPKPMSQPPGSSQKVPDRMLLRQEQIPRQVRYEGSQSGSFLLISIHLLIMSSSEENGNVPFKKARKSLSPEALEKLALARKKALEVKKELGDLRKAETQVAKKEKREAIDARKAKVEKALKPALPVASPPASASSSGDEDDEVVIVKRKPKKVSKPKRRIVYMSDTESESSLEEVRKRKPAAKKKAAKKAAPCKPKDYVDLSEEAARDELRRRLESDKIRIAMQSLFPNQY</sequence>
<accession>A0AAW1PYZ7</accession>
<evidence type="ECO:0000313" key="2">
    <source>
        <dbReference type="EMBL" id="KAK9813074.1"/>
    </source>
</evidence>
<keyword evidence="3" id="KW-1185">Reference proteome</keyword>
<evidence type="ECO:0000313" key="3">
    <source>
        <dbReference type="Proteomes" id="UP001489004"/>
    </source>
</evidence>
<gene>
    <name evidence="2" type="ORF">WJX72_008455</name>
</gene>
<feature type="region of interest" description="Disordered" evidence="1">
    <location>
        <begin position="59"/>
        <end position="100"/>
    </location>
</feature>
<comment type="caution">
    <text evidence="2">The sequence shown here is derived from an EMBL/GenBank/DDBJ whole genome shotgun (WGS) entry which is preliminary data.</text>
</comment>
<reference evidence="2 3" key="1">
    <citation type="journal article" date="2024" name="Nat. Commun.">
        <title>Phylogenomics reveals the evolutionary origins of lichenization in chlorophyte algae.</title>
        <authorList>
            <person name="Puginier C."/>
            <person name="Libourel C."/>
            <person name="Otte J."/>
            <person name="Skaloud P."/>
            <person name="Haon M."/>
            <person name="Grisel S."/>
            <person name="Petersen M."/>
            <person name="Berrin J.G."/>
            <person name="Delaux P.M."/>
            <person name="Dal Grande F."/>
            <person name="Keller J."/>
        </authorList>
    </citation>
    <scope>NUCLEOTIDE SEQUENCE [LARGE SCALE GENOMIC DNA]</scope>
    <source>
        <strain evidence="2 3">SAG 2043</strain>
    </source>
</reference>
<dbReference type="Proteomes" id="UP001489004">
    <property type="component" value="Unassembled WGS sequence"/>
</dbReference>
<proteinExistence type="predicted"/>
<feature type="compositionally biased region" description="Low complexity" evidence="1">
    <location>
        <begin position="206"/>
        <end position="220"/>
    </location>
</feature>
<organism evidence="2 3">
    <name type="scientific">[Myrmecia] bisecta</name>
    <dbReference type="NCBI Taxonomy" id="41462"/>
    <lineage>
        <taxon>Eukaryota</taxon>
        <taxon>Viridiplantae</taxon>
        <taxon>Chlorophyta</taxon>
        <taxon>core chlorophytes</taxon>
        <taxon>Trebouxiophyceae</taxon>
        <taxon>Trebouxiales</taxon>
        <taxon>Trebouxiaceae</taxon>
        <taxon>Myrmecia</taxon>
    </lineage>
</organism>
<evidence type="ECO:0000256" key="1">
    <source>
        <dbReference type="SAM" id="MobiDB-lite"/>
    </source>
</evidence>
<feature type="region of interest" description="Disordered" evidence="1">
    <location>
        <begin position="249"/>
        <end position="279"/>
    </location>
</feature>
<feature type="compositionally biased region" description="Basic residues" evidence="1">
    <location>
        <begin position="261"/>
        <end position="272"/>
    </location>
</feature>